<evidence type="ECO:0000259" key="12">
    <source>
        <dbReference type="PROSITE" id="PS50011"/>
    </source>
</evidence>
<dbReference type="InterPro" id="IPR050198">
    <property type="entry name" value="Non-receptor_tyrosine_kinases"/>
</dbReference>
<proteinExistence type="inferred from homology"/>
<keyword evidence="2 10" id="KW-0808">Transferase</keyword>
<dbReference type="PRINTS" id="PR00109">
    <property type="entry name" value="TYRKINASE"/>
</dbReference>
<evidence type="ECO:0000259" key="11">
    <source>
        <dbReference type="PROSITE" id="PS50001"/>
    </source>
</evidence>
<dbReference type="SMART" id="SM00252">
    <property type="entry name" value="SH2"/>
    <property type="match status" value="1"/>
</dbReference>
<dbReference type="SUPFAM" id="SSF56112">
    <property type="entry name" value="Protein kinase-like (PK-like)"/>
    <property type="match status" value="1"/>
</dbReference>
<evidence type="ECO:0000256" key="3">
    <source>
        <dbReference type="ARBA" id="ARBA00022741"/>
    </source>
</evidence>
<protein>
    <recommendedName>
        <fullName evidence="10">Tyrosine-protein kinase</fullName>
        <ecNumber evidence="10">2.7.10.2</ecNumber>
    </recommendedName>
</protein>
<evidence type="ECO:0000256" key="7">
    <source>
        <dbReference type="ARBA" id="ARBA00051245"/>
    </source>
</evidence>
<comment type="caution">
    <text evidence="13">The sequence shown here is derived from an EMBL/GenBank/DDBJ whole genome shotgun (WGS) entry which is preliminary data.</text>
</comment>
<dbReference type="InterPro" id="IPR000719">
    <property type="entry name" value="Prot_kinase_dom"/>
</dbReference>
<dbReference type="PRINTS" id="PR00401">
    <property type="entry name" value="SH2DOMAIN"/>
</dbReference>
<dbReference type="PROSITE" id="PS00107">
    <property type="entry name" value="PROTEIN_KINASE_ATP"/>
    <property type="match status" value="1"/>
</dbReference>
<keyword evidence="8" id="KW-0727">SH2 domain</keyword>
<dbReference type="FunFam" id="1.10.510.10:FF:000027">
    <property type="entry name" value="Receptor protein-tyrosine kinase"/>
    <property type="match status" value="1"/>
</dbReference>
<dbReference type="EMBL" id="JBJKFK010003789">
    <property type="protein sequence ID" value="KAL3309554.1"/>
    <property type="molecule type" value="Genomic_DNA"/>
</dbReference>
<evidence type="ECO:0000313" key="14">
    <source>
        <dbReference type="Proteomes" id="UP001626550"/>
    </source>
</evidence>
<feature type="binding site" evidence="9">
    <location>
        <position position="202"/>
    </location>
    <ligand>
        <name>ATP</name>
        <dbReference type="ChEBI" id="CHEBI:30616"/>
    </ligand>
</feature>
<evidence type="ECO:0000256" key="8">
    <source>
        <dbReference type="PROSITE-ProRule" id="PRU00191"/>
    </source>
</evidence>
<dbReference type="GO" id="GO:0005524">
    <property type="term" value="F:ATP binding"/>
    <property type="evidence" value="ECO:0007669"/>
    <property type="project" value="UniProtKB-UniRule"/>
</dbReference>
<dbReference type="Gene3D" id="1.10.510.10">
    <property type="entry name" value="Transferase(Phosphotransferase) domain 1"/>
    <property type="match status" value="1"/>
</dbReference>
<dbReference type="EC" id="2.7.10.2" evidence="10"/>
<dbReference type="AlphaFoldDB" id="A0ABD2PPY5"/>
<name>A0ABD2PPY5_9PLAT</name>
<dbReference type="InterPro" id="IPR020635">
    <property type="entry name" value="Tyr_kinase_cat_dom"/>
</dbReference>
<evidence type="ECO:0000256" key="1">
    <source>
        <dbReference type="ARBA" id="ARBA00022553"/>
    </source>
</evidence>
<dbReference type="Pfam" id="PF00017">
    <property type="entry name" value="SH2"/>
    <property type="match status" value="1"/>
</dbReference>
<evidence type="ECO:0000256" key="10">
    <source>
        <dbReference type="RuleBase" id="RU362096"/>
    </source>
</evidence>
<dbReference type="Pfam" id="PF07714">
    <property type="entry name" value="PK_Tyr_Ser-Thr"/>
    <property type="match status" value="1"/>
</dbReference>
<evidence type="ECO:0000256" key="5">
    <source>
        <dbReference type="ARBA" id="ARBA00022840"/>
    </source>
</evidence>
<organism evidence="13 14">
    <name type="scientific">Cichlidogyrus casuarinus</name>
    <dbReference type="NCBI Taxonomy" id="1844966"/>
    <lineage>
        <taxon>Eukaryota</taxon>
        <taxon>Metazoa</taxon>
        <taxon>Spiralia</taxon>
        <taxon>Lophotrochozoa</taxon>
        <taxon>Platyhelminthes</taxon>
        <taxon>Monogenea</taxon>
        <taxon>Monopisthocotylea</taxon>
        <taxon>Dactylogyridea</taxon>
        <taxon>Ancyrocephalidae</taxon>
        <taxon>Cichlidogyrus</taxon>
    </lineage>
</organism>
<keyword evidence="4 10" id="KW-0418">Kinase</keyword>
<dbReference type="GO" id="GO:0004715">
    <property type="term" value="F:non-membrane spanning protein tyrosine kinase activity"/>
    <property type="evidence" value="ECO:0007669"/>
    <property type="project" value="UniProtKB-EC"/>
</dbReference>
<feature type="domain" description="Protein kinase" evidence="12">
    <location>
        <begin position="171"/>
        <end position="428"/>
    </location>
</feature>
<dbReference type="GO" id="GO:0007165">
    <property type="term" value="P:signal transduction"/>
    <property type="evidence" value="ECO:0007669"/>
    <property type="project" value="UniProtKB-ARBA"/>
</dbReference>
<dbReference type="InterPro" id="IPR000980">
    <property type="entry name" value="SH2"/>
</dbReference>
<keyword evidence="5 9" id="KW-0067">ATP-binding</keyword>
<keyword evidence="6 10" id="KW-0829">Tyrosine-protein kinase</keyword>
<dbReference type="PROSITE" id="PS50001">
    <property type="entry name" value="SH2"/>
    <property type="match status" value="1"/>
</dbReference>
<keyword evidence="14" id="KW-1185">Reference proteome</keyword>
<evidence type="ECO:0000256" key="4">
    <source>
        <dbReference type="ARBA" id="ARBA00022777"/>
    </source>
</evidence>
<feature type="domain" description="SH2" evidence="11">
    <location>
        <begin position="3"/>
        <end position="103"/>
    </location>
</feature>
<dbReference type="Gene3D" id="3.30.505.10">
    <property type="entry name" value="SH2 domain"/>
    <property type="match status" value="1"/>
</dbReference>
<keyword evidence="3 9" id="KW-0547">Nucleotide-binding</keyword>
<dbReference type="InterPro" id="IPR008266">
    <property type="entry name" value="Tyr_kinase_AS"/>
</dbReference>
<dbReference type="SUPFAM" id="SSF55550">
    <property type="entry name" value="SH2 domain"/>
    <property type="match status" value="1"/>
</dbReference>
<sequence>THWYHPQLTKQATEKFFTDSPGIKDGSFLVRKSSQSEGKFVLVLSYLNQALKYEIEVADFSFLTEIRQAYFIDKGPLHSSLEHLIEHYSRFLDGIPVLLKYAITGKGKLVPIMDADCKRSSFNSDALSQKLDKCLQIKTNSLGGFNNNGLSPANSLPPEMDIPPLISSECVVLLCRLGEGEFGEVYRGRVKMGEGYKDVAVKVLVQGSQRLDFLKEATVMMKLRHQNIITIYGLCENKRLMMLLELAELGSLLDYLLNFPEVCLFTDLCNWAMQIAAGMSYLESAGFVHRDLACRNVLLANHYLAKISDFGLSRAVTADTDYYRATQRGKWPVKWYAPESIYYKTFSHASDVWSFGICLWEMFTKGEHPYADQDSLEVLRHIEEGERLAKPDLAPDEIYAIMHDCWAYNPEARPTFAQLVQMFGHLATNVYENVGLPHQAQVSVAVVENERNLQECKESATNASISAKPVN</sequence>
<dbReference type="InterPro" id="IPR011009">
    <property type="entry name" value="Kinase-like_dom_sf"/>
</dbReference>
<reference evidence="13 14" key="1">
    <citation type="submission" date="2024-11" db="EMBL/GenBank/DDBJ databases">
        <title>Adaptive evolution of stress response genes in parasites aligns with host niche diversity.</title>
        <authorList>
            <person name="Hahn C."/>
            <person name="Resl P."/>
        </authorList>
    </citation>
    <scope>NUCLEOTIDE SEQUENCE [LARGE SCALE GENOMIC DNA]</scope>
    <source>
        <strain evidence="13">EGGRZ-B1_66</strain>
        <tissue evidence="13">Body</tissue>
    </source>
</reference>
<keyword evidence="1" id="KW-0597">Phosphoprotein</keyword>
<dbReference type="PROSITE" id="PS00109">
    <property type="entry name" value="PROTEIN_KINASE_TYR"/>
    <property type="match status" value="1"/>
</dbReference>
<evidence type="ECO:0000313" key="13">
    <source>
        <dbReference type="EMBL" id="KAL3309554.1"/>
    </source>
</evidence>
<feature type="non-terminal residue" evidence="13">
    <location>
        <position position="471"/>
    </location>
</feature>
<gene>
    <name evidence="13" type="ORF">Ciccas_011899</name>
</gene>
<dbReference type="InterPro" id="IPR017441">
    <property type="entry name" value="Protein_kinase_ATP_BS"/>
</dbReference>
<accession>A0ABD2PPY5</accession>
<comment type="similarity">
    <text evidence="10">Belongs to the protein kinase superfamily. Tyr protein kinase family.</text>
</comment>
<evidence type="ECO:0000256" key="9">
    <source>
        <dbReference type="PROSITE-ProRule" id="PRU10141"/>
    </source>
</evidence>
<evidence type="ECO:0000256" key="6">
    <source>
        <dbReference type="ARBA" id="ARBA00023137"/>
    </source>
</evidence>
<comment type="catalytic activity">
    <reaction evidence="7 10">
        <text>L-tyrosyl-[protein] + ATP = O-phospho-L-tyrosyl-[protein] + ADP + H(+)</text>
        <dbReference type="Rhea" id="RHEA:10596"/>
        <dbReference type="Rhea" id="RHEA-COMP:10136"/>
        <dbReference type="Rhea" id="RHEA-COMP:20101"/>
        <dbReference type="ChEBI" id="CHEBI:15378"/>
        <dbReference type="ChEBI" id="CHEBI:30616"/>
        <dbReference type="ChEBI" id="CHEBI:46858"/>
        <dbReference type="ChEBI" id="CHEBI:61978"/>
        <dbReference type="ChEBI" id="CHEBI:456216"/>
        <dbReference type="EC" id="2.7.10.2"/>
    </reaction>
</comment>
<dbReference type="SMART" id="SM00219">
    <property type="entry name" value="TyrKc"/>
    <property type="match status" value="1"/>
</dbReference>
<feature type="non-terminal residue" evidence="13">
    <location>
        <position position="1"/>
    </location>
</feature>
<dbReference type="PANTHER" id="PTHR24418">
    <property type="entry name" value="TYROSINE-PROTEIN KINASE"/>
    <property type="match status" value="1"/>
</dbReference>
<dbReference type="InterPro" id="IPR001245">
    <property type="entry name" value="Ser-Thr/Tyr_kinase_cat_dom"/>
</dbReference>
<dbReference type="GO" id="GO:0071944">
    <property type="term" value="C:cell periphery"/>
    <property type="evidence" value="ECO:0007669"/>
    <property type="project" value="UniProtKB-ARBA"/>
</dbReference>
<dbReference type="Proteomes" id="UP001626550">
    <property type="component" value="Unassembled WGS sequence"/>
</dbReference>
<dbReference type="PROSITE" id="PS50011">
    <property type="entry name" value="PROTEIN_KINASE_DOM"/>
    <property type="match status" value="1"/>
</dbReference>
<dbReference type="InterPro" id="IPR036860">
    <property type="entry name" value="SH2_dom_sf"/>
</dbReference>
<dbReference type="CDD" id="cd00192">
    <property type="entry name" value="PTKc"/>
    <property type="match status" value="1"/>
</dbReference>
<evidence type="ECO:0000256" key="2">
    <source>
        <dbReference type="ARBA" id="ARBA00022679"/>
    </source>
</evidence>